<dbReference type="GO" id="GO:0005507">
    <property type="term" value="F:copper ion binding"/>
    <property type="evidence" value="ECO:0007669"/>
    <property type="project" value="TreeGrafter"/>
</dbReference>
<evidence type="ECO:0000256" key="10">
    <source>
        <dbReference type="RuleBase" id="RU361274"/>
    </source>
</evidence>
<dbReference type="RefSeq" id="WP_085424917.1">
    <property type="nucleotide sequence ID" value="NZ_FXAF01000011.1"/>
</dbReference>
<evidence type="ECO:0000256" key="4">
    <source>
        <dbReference type="ARBA" id="ARBA00022723"/>
    </source>
</evidence>
<dbReference type="NCBIfam" id="TIGR00726">
    <property type="entry name" value="peptidoglycan editing factor PgeF"/>
    <property type="match status" value="1"/>
</dbReference>
<dbReference type="EMBL" id="FXAF01000011">
    <property type="protein sequence ID" value="SMF73989.1"/>
    <property type="molecule type" value="Genomic_DNA"/>
</dbReference>
<organism evidence="11 12">
    <name type="scientific">Xaviernesmea oryzae</name>
    <dbReference type="NCBI Taxonomy" id="464029"/>
    <lineage>
        <taxon>Bacteria</taxon>
        <taxon>Pseudomonadati</taxon>
        <taxon>Pseudomonadota</taxon>
        <taxon>Alphaproteobacteria</taxon>
        <taxon>Hyphomicrobiales</taxon>
        <taxon>Rhizobiaceae</taxon>
        <taxon>Rhizobium/Agrobacterium group</taxon>
        <taxon>Xaviernesmea</taxon>
    </lineage>
</organism>
<name>A0A1X7GSL5_9HYPH</name>
<dbReference type="Proteomes" id="UP000192903">
    <property type="component" value="Unassembled WGS sequence"/>
</dbReference>
<dbReference type="InterPro" id="IPR003730">
    <property type="entry name" value="Cu_polyphenol_OxRdtase"/>
</dbReference>
<gene>
    <name evidence="11" type="ORF">SAMN02982989_4332</name>
</gene>
<evidence type="ECO:0000256" key="6">
    <source>
        <dbReference type="ARBA" id="ARBA00022833"/>
    </source>
</evidence>
<keyword evidence="4" id="KW-0479">Metal-binding</keyword>
<keyword evidence="12" id="KW-1185">Reference proteome</keyword>
<dbReference type="CDD" id="cd16833">
    <property type="entry name" value="YfiH"/>
    <property type="match status" value="1"/>
</dbReference>
<comment type="similarity">
    <text evidence="2 10">Belongs to the purine nucleoside phosphorylase YfiH/LACC1 family.</text>
</comment>
<dbReference type="PANTHER" id="PTHR30616:SF2">
    <property type="entry name" value="PURINE NUCLEOSIDE PHOSPHORYLASE LACC1"/>
    <property type="match status" value="1"/>
</dbReference>
<dbReference type="PANTHER" id="PTHR30616">
    <property type="entry name" value="UNCHARACTERIZED PROTEIN YFIH"/>
    <property type="match status" value="1"/>
</dbReference>
<proteinExistence type="inferred from homology"/>
<dbReference type="OrthoDB" id="4279at2"/>
<evidence type="ECO:0000256" key="3">
    <source>
        <dbReference type="ARBA" id="ARBA00022679"/>
    </source>
</evidence>
<dbReference type="Gene3D" id="3.60.140.10">
    <property type="entry name" value="CNF1/YfiH-like putative cysteine hydrolases"/>
    <property type="match status" value="1"/>
</dbReference>
<comment type="catalytic activity">
    <reaction evidence="7">
        <text>adenosine + H2O + H(+) = inosine + NH4(+)</text>
        <dbReference type="Rhea" id="RHEA:24408"/>
        <dbReference type="ChEBI" id="CHEBI:15377"/>
        <dbReference type="ChEBI" id="CHEBI:15378"/>
        <dbReference type="ChEBI" id="CHEBI:16335"/>
        <dbReference type="ChEBI" id="CHEBI:17596"/>
        <dbReference type="ChEBI" id="CHEBI:28938"/>
        <dbReference type="EC" id="3.5.4.4"/>
    </reaction>
    <physiologicalReaction direction="left-to-right" evidence="7">
        <dbReference type="Rhea" id="RHEA:24409"/>
    </physiologicalReaction>
</comment>
<dbReference type="Pfam" id="PF02578">
    <property type="entry name" value="Cu-oxidase_4"/>
    <property type="match status" value="1"/>
</dbReference>
<dbReference type="GO" id="GO:0017061">
    <property type="term" value="F:S-methyl-5-thioadenosine phosphorylase activity"/>
    <property type="evidence" value="ECO:0007669"/>
    <property type="project" value="UniProtKB-EC"/>
</dbReference>
<reference evidence="12" key="1">
    <citation type="submission" date="2017-04" db="EMBL/GenBank/DDBJ databases">
        <authorList>
            <person name="Varghese N."/>
            <person name="Submissions S."/>
        </authorList>
    </citation>
    <scope>NUCLEOTIDE SEQUENCE [LARGE SCALE GENOMIC DNA]</scope>
    <source>
        <strain evidence="12">B4P</strain>
    </source>
</reference>
<keyword evidence="3" id="KW-0808">Transferase</keyword>
<dbReference type="InterPro" id="IPR038371">
    <property type="entry name" value="Cu_polyphenol_OxRdtase_sf"/>
</dbReference>
<evidence type="ECO:0000256" key="7">
    <source>
        <dbReference type="ARBA" id="ARBA00047989"/>
    </source>
</evidence>
<keyword evidence="6" id="KW-0862">Zinc</keyword>
<evidence type="ECO:0000313" key="11">
    <source>
        <dbReference type="EMBL" id="SMF73989.1"/>
    </source>
</evidence>
<comment type="catalytic activity">
    <reaction evidence="8">
        <text>adenosine + phosphate = alpha-D-ribose 1-phosphate + adenine</text>
        <dbReference type="Rhea" id="RHEA:27642"/>
        <dbReference type="ChEBI" id="CHEBI:16335"/>
        <dbReference type="ChEBI" id="CHEBI:16708"/>
        <dbReference type="ChEBI" id="CHEBI:43474"/>
        <dbReference type="ChEBI" id="CHEBI:57720"/>
        <dbReference type="EC" id="2.4.2.1"/>
    </reaction>
    <physiologicalReaction direction="left-to-right" evidence="8">
        <dbReference type="Rhea" id="RHEA:27643"/>
    </physiologicalReaction>
</comment>
<evidence type="ECO:0000313" key="12">
    <source>
        <dbReference type="Proteomes" id="UP000192903"/>
    </source>
</evidence>
<evidence type="ECO:0000256" key="2">
    <source>
        <dbReference type="ARBA" id="ARBA00007353"/>
    </source>
</evidence>
<dbReference type="SUPFAM" id="SSF64438">
    <property type="entry name" value="CNF1/YfiH-like putative cysteine hydrolases"/>
    <property type="match status" value="1"/>
</dbReference>
<comment type="catalytic activity">
    <reaction evidence="1">
        <text>inosine + phosphate = alpha-D-ribose 1-phosphate + hypoxanthine</text>
        <dbReference type="Rhea" id="RHEA:27646"/>
        <dbReference type="ChEBI" id="CHEBI:17368"/>
        <dbReference type="ChEBI" id="CHEBI:17596"/>
        <dbReference type="ChEBI" id="CHEBI:43474"/>
        <dbReference type="ChEBI" id="CHEBI:57720"/>
        <dbReference type="EC" id="2.4.2.1"/>
    </reaction>
    <physiologicalReaction direction="left-to-right" evidence="1">
        <dbReference type="Rhea" id="RHEA:27647"/>
    </physiologicalReaction>
</comment>
<evidence type="ECO:0000256" key="1">
    <source>
        <dbReference type="ARBA" id="ARBA00000553"/>
    </source>
</evidence>
<comment type="catalytic activity">
    <reaction evidence="9">
        <text>S-methyl-5'-thioadenosine + phosphate = 5-(methylsulfanyl)-alpha-D-ribose 1-phosphate + adenine</text>
        <dbReference type="Rhea" id="RHEA:11852"/>
        <dbReference type="ChEBI" id="CHEBI:16708"/>
        <dbReference type="ChEBI" id="CHEBI:17509"/>
        <dbReference type="ChEBI" id="CHEBI:43474"/>
        <dbReference type="ChEBI" id="CHEBI:58533"/>
        <dbReference type="EC" id="2.4.2.28"/>
    </reaction>
    <physiologicalReaction direction="left-to-right" evidence="9">
        <dbReference type="Rhea" id="RHEA:11853"/>
    </physiologicalReaction>
</comment>
<evidence type="ECO:0000256" key="8">
    <source>
        <dbReference type="ARBA" id="ARBA00048968"/>
    </source>
</evidence>
<dbReference type="GO" id="GO:0016787">
    <property type="term" value="F:hydrolase activity"/>
    <property type="evidence" value="ECO:0007669"/>
    <property type="project" value="UniProtKB-KW"/>
</dbReference>
<evidence type="ECO:0000256" key="9">
    <source>
        <dbReference type="ARBA" id="ARBA00049893"/>
    </source>
</evidence>
<dbReference type="AlphaFoldDB" id="A0A1X7GSL5"/>
<evidence type="ECO:0000256" key="5">
    <source>
        <dbReference type="ARBA" id="ARBA00022801"/>
    </source>
</evidence>
<sequence length="268" mass="29013">MQEIPLPTPIESPLLNERAGSRIRHGFFTRKGGVSEGLYAGLNVGVGSGDDRERVMENRTRVAAWFDLPLEKLATVHQVHSPDVLVVDETYAGERPQERPKVDAMVTKAPGVALGVLSADCGPILFADGENGVIGAAHAGWKGALTGVLENTVEAMISLGAVRQKITAVLGPSIGPDSYEVGPEFVERFLGHDPSYEAFFTPSPKPGHAMFDLPSLTISRLTAAGVRAENLGLDTYPDAERFFSYRRTTHAREPDYGRQISAISMREE</sequence>
<dbReference type="STRING" id="464029.SAMN02982989_4332"/>
<protein>
    <recommendedName>
        <fullName evidence="10">Purine nucleoside phosphorylase</fullName>
    </recommendedName>
</protein>
<accession>A0A1X7GSL5</accession>
<keyword evidence="5" id="KW-0378">Hydrolase</keyword>
<dbReference type="InterPro" id="IPR011324">
    <property type="entry name" value="Cytotoxic_necrot_fac-like_cat"/>
</dbReference>